<protein>
    <submittedName>
        <fullName evidence="2">Uncharacterized protein</fullName>
    </submittedName>
</protein>
<keyword evidence="3" id="KW-1185">Reference proteome</keyword>
<dbReference type="EMBL" id="CCKQ01016742">
    <property type="protein sequence ID" value="CDW88610.1"/>
    <property type="molecule type" value="Genomic_DNA"/>
</dbReference>
<dbReference type="Proteomes" id="UP000039865">
    <property type="component" value="Unassembled WGS sequence"/>
</dbReference>
<feature type="compositionally biased region" description="Low complexity" evidence="1">
    <location>
        <begin position="196"/>
        <end position="224"/>
    </location>
</feature>
<proteinExistence type="predicted"/>
<evidence type="ECO:0000313" key="2">
    <source>
        <dbReference type="EMBL" id="CDW88610.1"/>
    </source>
</evidence>
<evidence type="ECO:0000313" key="3">
    <source>
        <dbReference type="Proteomes" id="UP000039865"/>
    </source>
</evidence>
<dbReference type="InParanoid" id="A0A078B236"/>
<sequence>MIFQEEPSLNSLPMIDQTAFMNDIDYEMNHNHLNNQNNINHNETSFDEDLTQDFINDISEHNRREDHLNDNMMQIQGSNQLFSPEFNGNNQIQTLTEYNNVMTEGGQVEFSQIQMSSFNTLNSNKYLIQQQQQQFQQMLQQQQMNIEFNNNNISEDDNFLDTTLITKDLLDFDPPEAFMKIGCTTQDNNNNSSHMNDQSQISNNSNIMHNSNNMDGNSGNMNSDQSTSFQKKVFKKSQLKSGMTSTSLGDRNSCNTNFLGIGNQNSVNELNNDSGGGGNCPGEDSFGTQRGSFYRQSTSFQEIFQIQKIYRDQFLSRPMISENILEDFDEHMDSIVEEHEDEEEKIPPSIEGFQLKDKLNKLHRKKFSYFFKRTCFRLMIEFFKYSFNSFVKIKKVHSHLKTHMQNYILGKFQSILDFLPDVQMRKDFNTNVAMIVHPHRHNNSSLLNLSVSSNNSEDQSFSEMDFSVVRDTMYKYSQKAHQRFFSVPELSFLFIYFATNQKAIARTKQRMDNKGIEYCKRILKDIDEMKNEALIQLQNQAVMQHNEKAAIYLQLIYNKQKAQIMEI</sequence>
<reference evidence="2 3" key="1">
    <citation type="submission" date="2014-06" db="EMBL/GenBank/DDBJ databases">
        <authorList>
            <person name="Swart Estienne"/>
        </authorList>
    </citation>
    <scope>NUCLEOTIDE SEQUENCE [LARGE SCALE GENOMIC DNA]</scope>
    <source>
        <strain evidence="2 3">130c</strain>
    </source>
</reference>
<organism evidence="2 3">
    <name type="scientific">Stylonychia lemnae</name>
    <name type="common">Ciliate</name>
    <dbReference type="NCBI Taxonomy" id="5949"/>
    <lineage>
        <taxon>Eukaryota</taxon>
        <taxon>Sar</taxon>
        <taxon>Alveolata</taxon>
        <taxon>Ciliophora</taxon>
        <taxon>Intramacronucleata</taxon>
        <taxon>Spirotrichea</taxon>
        <taxon>Stichotrichia</taxon>
        <taxon>Sporadotrichida</taxon>
        <taxon>Oxytrichidae</taxon>
        <taxon>Stylonychinae</taxon>
        <taxon>Stylonychia</taxon>
    </lineage>
</organism>
<evidence type="ECO:0000256" key="1">
    <source>
        <dbReference type="SAM" id="MobiDB-lite"/>
    </source>
</evidence>
<gene>
    <name evidence="2" type="primary">Contig15689.g16712</name>
    <name evidence="2" type="ORF">STYLEM_17732</name>
</gene>
<feature type="region of interest" description="Disordered" evidence="1">
    <location>
        <begin position="188"/>
        <end position="225"/>
    </location>
</feature>
<dbReference type="AlphaFoldDB" id="A0A078B236"/>
<name>A0A078B236_STYLE</name>
<accession>A0A078B236</accession>